<feature type="compositionally biased region" description="Basic and acidic residues" evidence="1">
    <location>
        <begin position="1"/>
        <end position="21"/>
    </location>
</feature>
<evidence type="ECO:0000313" key="3">
    <source>
        <dbReference type="EMBL" id="CAK9187306.1"/>
    </source>
</evidence>
<gene>
    <name evidence="3" type="ORF">ILEXP_LOCUS57820</name>
</gene>
<dbReference type="Proteomes" id="UP001642360">
    <property type="component" value="Unassembled WGS sequence"/>
</dbReference>
<feature type="transmembrane region" description="Helical" evidence="2">
    <location>
        <begin position="49"/>
        <end position="71"/>
    </location>
</feature>
<feature type="transmembrane region" description="Helical" evidence="2">
    <location>
        <begin position="78"/>
        <end position="103"/>
    </location>
</feature>
<keyword evidence="2" id="KW-0812">Transmembrane</keyword>
<proteinExistence type="predicted"/>
<dbReference type="AlphaFoldDB" id="A0ABC8V1U4"/>
<keyword evidence="2" id="KW-0472">Membrane</keyword>
<keyword evidence="4" id="KW-1185">Reference proteome</keyword>
<accession>A0ABC8V1U4</accession>
<dbReference type="EMBL" id="CAUOFW020009898">
    <property type="protein sequence ID" value="CAK9187306.1"/>
    <property type="molecule type" value="Genomic_DNA"/>
</dbReference>
<keyword evidence="2" id="KW-1133">Transmembrane helix</keyword>
<evidence type="ECO:0000256" key="1">
    <source>
        <dbReference type="SAM" id="MobiDB-lite"/>
    </source>
</evidence>
<evidence type="ECO:0000256" key="2">
    <source>
        <dbReference type="SAM" id="Phobius"/>
    </source>
</evidence>
<reference evidence="3 4" key="1">
    <citation type="submission" date="2024-02" db="EMBL/GenBank/DDBJ databases">
        <authorList>
            <person name="Vignale AGUSTIN F."/>
            <person name="Sosa J E."/>
            <person name="Modenutti C."/>
        </authorList>
    </citation>
    <scope>NUCLEOTIDE SEQUENCE [LARGE SCALE GENOMIC DNA]</scope>
</reference>
<organism evidence="3 4">
    <name type="scientific">Ilex paraguariensis</name>
    <name type="common">yerba mate</name>
    <dbReference type="NCBI Taxonomy" id="185542"/>
    <lineage>
        <taxon>Eukaryota</taxon>
        <taxon>Viridiplantae</taxon>
        <taxon>Streptophyta</taxon>
        <taxon>Embryophyta</taxon>
        <taxon>Tracheophyta</taxon>
        <taxon>Spermatophyta</taxon>
        <taxon>Magnoliopsida</taxon>
        <taxon>eudicotyledons</taxon>
        <taxon>Gunneridae</taxon>
        <taxon>Pentapetalae</taxon>
        <taxon>asterids</taxon>
        <taxon>campanulids</taxon>
        <taxon>Aquifoliales</taxon>
        <taxon>Aquifoliaceae</taxon>
        <taxon>Ilex</taxon>
    </lineage>
</organism>
<sequence length="121" mass="13223">MKEPLRDMRKSAKPAEEKETKGPLVSFSSAGFADFLMVSQWFFHLLDAGYWSAAMVSLLLLPSAVSWGFVLSGLSVAVLVLGLCSFLMVFIISQLLSLGFPAFPQLNFLDLQLDSQLAFAG</sequence>
<feature type="region of interest" description="Disordered" evidence="1">
    <location>
        <begin position="1"/>
        <end position="22"/>
    </location>
</feature>
<evidence type="ECO:0000313" key="4">
    <source>
        <dbReference type="Proteomes" id="UP001642360"/>
    </source>
</evidence>
<comment type="caution">
    <text evidence="3">The sequence shown here is derived from an EMBL/GenBank/DDBJ whole genome shotgun (WGS) entry which is preliminary data.</text>
</comment>
<feature type="transmembrane region" description="Helical" evidence="2">
    <location>
        <begin position="21"/>
        <end position="43"/>
    </location>
</feature>
<protein>
    <submittedName>
        <fullName evidence="3">Uncharacterized protein</fullName>
    </submittedName>
</protein>
<feature type="non-terminal residue" evidence="3">
    <location>
        <position position="121"/>
    </location>
</feature>
<name>A0ABC8V1U4_9AQUA</name>